<dbReference type="InterPro" id="IPR001663">
    <property type="entry name" value="Rng_hydr_dOase-A"/>
</dbReference>
<feature type="domain" description="Rieske" evidence="7">
    <location>
        <begin position="62"/>
        <end position="178"/>
    </location>
</feature>
<protein>
    <submittedName>
        <fullName evidence="9">(2Fe-2S)-binding protein</fullName>
    </submittedName>
</protein>
<sequence length="446" mass="51120">MTSAQISGLTEAEAKGIETFEKPPVGSWTEAFGLDTGAIAYEDSFSREFYELETEAVFRRSWLNIGRVEDLPRRGSYFTKELRFLNASLLIIRGMDDEIRAFHNVCSHRGNQLVWDEFPGQETKGTCRAIACKFHGWRYGLDGSIQYVHNAAEFFDLEPERLGLPKVHLEVWAGFIFINLEKEPRHSLREFLGPDVVKLESYPFEKMTQTYVMESTIKANWKLFLDAFQEVYHVPYVHGKLNNPTGPATGVDKVPFMIPFFGKYGKHRLFTSGGQNANANVRSARPLDELFKGGFFGPIPVPDIGPLGDGINPARLPNWGLDSWQLYPNFVILCWSRNWYITYHYWPTDVNEHKFVFSAYFVPPRNATERLSQEYTISTMREFAIQDANTLAATQRMIETNARREFFLNDQEVLIRHLHKVVTDDVAAYRAELDSAGNGNGRNVNR</sequence>
<dbReference type="GO" id="GO:0005506">
    <property type="term" value="F:iron ion binding"/>
    <property type="evidence" value="ECO:0007669"/>
    <property type="project" value="InterPro"/>
</dbReference>
<evidence type="ECO:0000313" key="11">
    <source>
        <dbReference type="Proteomes" id="UP000465812"/>
    </source>
</evidence>
<dbReference type="InterPro" id="IPR036922">
    <property type="entry name" value="Rieske_2Fe-2S_sf"/>
</dbReference>
<dbReference type="GO" id="GO:0051537">
    <property type="term" value="F:2 iron, 2 sulfur cluster binding"/>
    <property type="evidence" value="ECO:0007669"/>
    <property type="project" value="UniProtKB-KW"/>
</dbReference>
<dbReference type="CDD" id="cd03469">
    <property type="entry name" value="Rieske_RO_Alpha_N"/>
    <property type="match status" value="1"/>
</dbReference>
<dbReference type="Proteomes" id="UP000465812">
    <property type="component" value="Chromosome"/>
</dbReference>
<dbReference type="PROSITE" id="PS51296">
    <property type="entry name" value="RIESKE"/>
    <property type="match status" value="1"/>
</dbReference>
<accession>A0A1X0FMS9</accession>
<dbReference type="InterPro" id="IPR017941">
    <property type="entry name" value="Rieske_2Fe-2S"/>
</dbReference>
<evidence type="ECO:0000256" key="5">
    <source>
        <dbReference type="ARBA" id="ARBA00023004"/>
    </source>
</evidence>
<keyword evidence="3" id="KW-0479">Metal-binding</keyword>
<dbReference type="SUPFAM" id="SSF55961">
    <property type="entry name" value="Bet v1-like"/>
    <property type="match status" value="1"/>
</dbReference>
<dbReference type="EMBL" id="AP022590">
    <property type="protein sequence ID" value="BBY38046.1"/>
    <property type="molecule type" value="Genomic_DNA"/>
</dbReference>
<dbReference type="Gene3D" id="3.90.380.10">
    <property type="entry name" value="Naphthalene 1,2-dioxygenase Alpha Subunit, Chain A, domain 1"/>
    <property type="match status" value="2"/>
</dbReference>
<evidence type="ECO:0000256" key="3">
    <source>
        <dbReference type="ARBA" id="ARBA00022723"/>
    </source>
</evidence>
<evidence type="ECO:0000259" key="7">
    <source>
        <dbReference type="PROSITE" id="PS51296"/>
    </source>
</evidence>
<evidence type="ECO:0000256" key="2">
    <source>
        <dbReference type="ARBA" id="ARBA00022714"/>
    </source>
</evidence>
<keyword evidence="5" id="KW-0408">Iron</keyword>
<reference evidence="8" key="3">
    <citation type="submission" date="2020-02" db="EMBL/GenBank/DDBJ databases">
        <authorList>
            <person name="Matsumoto Y."/>
            <person name="Motooka D."/>
            <person name="Nakamura S."/>
        </authorList>
    </citation>
    <scope>NUCLEOTIDE SEQUENCE</scope>
    <source>
        <strain evidence="8">JCM 18113</strain>
    </source>
</reference>
<dbReference type="STRING" id="560555.BST30_19140"/>
<evidence type="ECO:0000256" key="4">
    <source>
        <dbReference type="ARBA" id="ARBA00023002"/>
    </source>
</evidence>
<dbReference type="GO" id="GO:0016705">
    <property type="term" value="F:oxidoreductase activity, acting on paired donors, with incorporation or reduction of molecular oxygen"/>
    <property type="evidence" value="ECO:0007669"/>
    <property type="project" value="UniProtKB-ARBA"/>
</dbReference>
<dbReference type="Pfam" id="PF00848">
    <property type="entry name" value="Ring_hydroxyl_A"/>
    <property type="match status" value="1"/>
</dbReference>
<dbReference type="RefSeq" id="WP_083097111.1">
    <property type="nucleotide sequence ID" value="NZ_AP022590.1"/>
</dbReference>
<dbReference type="PRINTS" id="PR00090">
    <property type="entry name" value="RNGDIOXGNASE"/>
</dbReference>
<dbReference type="PANTHER" id="PTHR43756:SF5">
    <property type="entry name" value="CHOLINE MONOOXYGENASE, CHLOROPLASTIC"/>
    <property type="match status" value="1"/>
</dbReference>
<dbReference type="Proteomes" id="UP000192760">
    <property type="component" value="Unassembled WGS sequence"/>
</dbReference>
<evidence type="ECO:0000313" key="8">
    <source>
        <dbReference type="EMBL" id="BBY38046.1"/>
    </source>
</evidence>
<dbReference type="AlphaFoldDB" id="A0A1X0FMS9"/>
<dbReference type="Pfam" id="PF00355">
    <property type="entry name" value="Rieske"/>
    <property type="match status" value="1"/>
</dbReference>
<dbReference type="GO" id="GO:0004497">
    <property type="term" value="F:monooxygenase activity"/>
    <property type="evidence" value="ECO:0007669"/>
    <property type="project" value="UniProtKB-ARBA"/>
</dbReference>
<evidence type="ECO:0000256" key="6">
    <source>
        <dbReference type="ARBA" id="ARBA00023014"/>
    </source>
</evidence>
<proteinExistence type="predicted"/>
<dbReference type="EMBL" id="MVHW01000024">
    <property type="protein sequence ID" value="ORB02829.1"/>
    <property type="molecule type" value="Genomic_DNA"/>
</dbReference>
<gene>
    <name evidence="9" type="ORF">BST30_19140</name>
    <name evidence="8" type="ORF">MMAN_21800</name>
</gene>
<comment type="cofactor">
    <cofactor evidence="1">
        <name>Fe cation</name>
        <dbReference type="ChEBI" id="CHEBI:24875"/>
    </cofactor>
</comment>
<reference evidence="9 10" key="1">
    <citation type="submission" date="2017-02" db="EMBL/GenBank/DDBJ databases">
        <title>The new phylogeny of genus Mycobacterium.</title>
        <authorList>
            <person name="Tortoli E."/>
            <person name="Trovato A."/>
            <person name="Cirillo D.M."/>
        </authorList>
    </citation>
    <scope>NUCLEOTIDE SEQUENCE [LARGE SCALE GENOMIC DNA]</scope>
    <source>
        <strain evidence="9 10">DSM 45255</strain>
    </source>
</reference>
<keyword evidence="11" id="KW-1185">Reference proteome</keyword>
<organism evidence="9 10">
    <name type="scientific">Mycobacterium mantenii</name>
    <dbReference type="NCBI Taxonomy" id="560555"/>
    <lineage>
        <taxon>Bacteria</taxon>
        <taxon>Bacillati</taxon>
        <taxon>Actinomycetota</taxon>
        <taxon>Actinomycetes</taxon>
        <taxon>Mycobacteriales</taxon>
        <taxon>Mycobacteriaceae</taxon>
        <taxon>Mycobacterium</taxon>
        <taxon>Mycobacterium avium complex (MAC)</taxon>
    </lineage>
</organism>
<evidence type="ECO:0000313" key="10">
    <source>
        <dbReference type="Proteomes" id="UP000192760"/>
    </source>
</evidence>
<dbReference type="SUPFAM" id="SSF50022">
    <property type="entry name" value="ISP domain"/>
    <property type="match status" value="1"/>
</dbReference>
<name>A0A1X0FMS9_MYCNT</name>
<keyword evidence="6" id="KW-0411">Iron-sulfur</keyword>
<dbReference type="CDD" id="cd00680">
    <property type="entry name" value="RHO_alpha_C"/>
    <property type="match status" value="1"/>
</dbReference>
<keyword evidence="4" id="KW-0560">Oxidoreductase</keyword>
<evidence type="ECO:0000256" key="1">
    <source>
        <dbReference type="ARBA" id="ARBA00001962"/>
    </source>
</evidence>
<reference evidence="8 11" key="2">
    <citation type="journal article" date="2019" name="Emerg. Microbes Infect.">
        <title>Comprehensive subspecies identification of 175 nontuberculous mycobacteria species based on 7547 genomic profiles.</title>
        <authorList>
            <person name="Matsumoto Y."/>
            <person name="Kinjo T."/>
            <person name="Motooka D."/>
            <person name="Nabeya D."/>
            <person name="Jung N."/>
            <person name="Uechi K."/>
            <person name="Horii T."/>
            <person name="Iida T."/>
            <person name="Fujita J."/>
            <person name="Nakamura S."/>
        </authorList>
    </citation>
    <scope>NUCLEOTIDE SEQUENCE [LARGE SCALE GENOMIC DNA]</scope>
    <source>
        <strain evidence="8 11">JCM 18113</strain>
    </source>
</reference>
<evidence type="ECO:0000313" key="9">
    <source>
        <dbReference type="EMBL" id="ORB02829.1"/>
    </source>
</evidence>
<dbReference type="PANTHER" id="PTHR43756">
    <property type="entry name" value="CHOLINE MONOOXYGENASE, CHLOROPLASTIC"/>
    <property type="match status" value="1"/>
</dbReference>
<keyword evidence="2" id="KW-0001">2Fe-2S</keyword>
<dbReference type="InterPro" id="IPR015879">
    <property type="entry name" value="Ring_hydroxy_dOase_asu_C_dom"/>
</dbReference>
<dbReference type="Gene3D" id="2.102.10.10">
    <property type="entry name" value="Rieske [2Fe-2S] iron-sulphur domain"/>
    <property type="match status" value="1"/>
</dbReference>